<dbReference type="Proteomes" id="UP000175679">
    <property type="component" value="Unassembled WGS sequence"/>
</dbReference>
<evidence type="ECO:0000313" key="3">
    <source>
        <dbReference type="Proteomes" id="UP000175679"/>
    </source>
</evidence>
<feature type="transmembrane region" description="Helical" evidence="1">
    <location>
        <begin position="12"/>
        <end position="33"/>
    </location>
</feature>
<dbReference type="OrthoDB" id="7164563at2"/>
<keyword evidence="1" id="KW-0812">Transmembrane</keyword>
<protein>
    <submittedName>
        <fullName evidence="2">Uncharacterized protein</fullName>
    </submittedName>
</protein>
<gene>
    <name evidence="2" type="ORF">BIY23_00825</name>
</gene>
<accession>A0A1E7QKL7</accession>
<keyword evidence="1" id="KW-0472">Membrane</keyword>
<comment type="caution">
    <text evidence="2">The sequence shown here is derived from an EMBL/GenBank/DDBJ whole genome shotgun (WGS) entry which is preliminary data.</text>
</comment>
<evidence type="ECO:0000256" key="1">
    <source>
        <dbReference type="SAM" id="Phobius"/>
    </source>
</evidence>
<dbReference type="AlphaFoldDB" id="A0A1E7QKL7"/>
<proteinExistence type="predicted"/>
<keyword evidence="1" id="KW-1133">Transmembrane helix</keyword>
<keyword evidence="3" id="KW-1185">Reference proteome</keyword>
<evidence type="ECO:0000313" key="2">
    <source>
        <dbReference type="EMBL" id="OEY87018.1"/>
    </source>
</evidence>
<reference evidence="2 3" key="1">
    <citation type="submission" date="2016-09" db="EMBL/GenBank/DDBJ databases">
        <title>Genomic evidence for plant-parasitic nematodes as the earliest Wolbachia hosts.</title>
        <authorList>
            <person name="Brown A.M."/>
            <person name="Wasala S.K."/>
            <person name="Howe D.K."/>
            <person name="Peetz A.B."/>
            <person name="Zasada I.A."/>
            <person name="Denver D.R."/>
        </authorList>
    </citation>
    <scope>NUCLEOTIDE SEQUENCE [LARGE SCALE GENOMIC DNA]</scope>
    <source>
        <strain evidence="3">wPpe</strain>
    </source>
</reference>
<dbReference type="EMBL" id="MJMG01000001">
    <property type="protein sequence ID" value="OEY87018.1"/>
    <property type="molecule type" value="Genomic_DNA"/>
</dbReference>
<organism evidence="2 3">
    <name type="scientific">Wolbachia pipientis</name>
    <dbReference type="NCBI Taxonomy" id="955"/>
    <lineage>
        <taxon>Bacteria</taxon>
        <taxon>Pseudomonadati</taxon>
        <taxon>Pseudomonadota</taxon>
        <taxon>Alphaproteobacteria</taxon>
        <taxon>Rickettsiales</taxon>
        <taxon>Anaplasmataceae</taxon>
        <taxon>Wolbachieae</taxon>
        <taxon>Wolbachia</taxon>
    </lineage>
</organism>
<name>A0A1E7QKL7_WOLPI</name>
<sequence length="205" mass="23930">MTLYQLKKEVAIQLGLYILLSVILIISLVYIVIYNKAICSKNQNIIDGIDRINFRILEVHNETDKKESLLNKYSDLWKRISFSHYKYIVNLDFKLNSLYKKYCILSPEIYVAVPEDVEISYISKYTKVVKRKVNLSFSAISDKHVFLFLKSVPSLPGYVMIKSLILSKEKDLDTMVINQILNGDMIETIRANVVFDWYTILKNEN</sequence>
<dbReference type="RefSeq" id="WP_070064668.1">
    <property type="nucleotide sequence ID" value="NZ_MJMG01000001.1"/>
</dbReference>